<evidence type="ECO:0000313" key="2">
    <source>
        <dbReference type="Proteomes" id="UP000233551"/>
    </source>
</evidence>
<gene>
    <name evidence="1" type="ORF">CRG98_024835</name>
</gene>
<dbReference type="AlphaFoldDB" id="A0A2I0JFH9"/>
<accession>A0A2I0JFH9</accession>
<dbReference type="EMBL" id="PGOL01001771">
    <property type="protein sequence ID" value="PKI54733.1"/>
    <property type="molecule type" value="Genomic_DNA"/>
</dbReference>
<protein>
    <submittedName>
        <fullName evidence="1">Uncharacterized protein</fullName>
    </submittedName>
</protein>
<dbReference type="Proteomes" id="UP000233551">
    <property type="component" value="Unassembled WGS sequence"/>
</dbReference>
<evidence type="ECO:0000313" key="1">
    <source>
        <dbReference type="EMBL" id="PKI54733.1"/>
    </source>
</evidence>
<keyword evidence="2" id="KW-1185">Reference proteome</keyword>
<sequence length="126" mass="14044">MDSPSTWPHGGSLEPHIEYLLIARWSSDLGRMLEVACDHWGVVPKNALKEALRQFGSMRVRRSPILDIFRWLGDRGMNSAAGVHLCSPELARCLDSPVALPRLVKGILSPILLHSEVVRLTLLTQL</sequence>
<proteinExistence type="predicted"/>
<organism evidence="1 2">
    <name type="scientific">Punica granatum</name>
    <name type="common">Pomegranate</name>
    <dbReference type="NCBI Taxonomy" id="22663"/>
    <lineage>
        <taxon>Eukaryota</taxon>
        <taxon>Viridiplantae</taxon>
        <taxon>Streptophyta</taxon>
        <taxon>Embryophyta</taxon>
        <taxon>Tracheophyta</taxon>
        <taxon>Spermatophyta</taxon>
        <taxon>Magnoliopsida</taxon>
        <taxon>eudicotyledons</taxon>
        <taxon>Gunneridae</taxon>
        <taxon>Pentapetalae</taxon>
        <taxon>rosids</taxon>
        <taxon>malvids</taxon>
        <taxon>Myrtales</taxon>
        <taxon>Lythraceae</taxon>
        <taxon>Punica</taxon>
    </lineage>
</organism>
<comment type="caution">
    <text evidence="1">The sequence shown here is derived from an EMBL/GenBank/DDBJ whole genome shotgun (WGS) entry which is preliminary data.</text>
</comment>
<name>A0A2I0JFH9_PUNGR</name>
<reference evidence="1 2" key="1">
    <citation type="submission" date="2017-11" db="EMBL/GenBank/DDBJ databases">
        <title>De-novo sequencing of pomegranate (Punica granatum L.) genome.</title>
        <authorList>
            <person name="Akparov Z."/>
            <person name="Amiraslanov A."/>
            <person name="Hajiyeva S."/>
            <person name="Abbasov M."/>
            <person name="Kaur K."/>
            <person name="Hamwieh A."/>
            <person name="Solovyev V."/>
            <person name="Salamov A."/>
            <person name="Braich B."/>
            <person name="Kosarev P."/>
            <person name="Mahmoud A."/>
            <person name="Hajiyev E."/>
            <person name="Babayeva S."/>
            <person name="Izzatullayeva V."/>
            <person name="Mammadov A."/>
            <person name="Mammadov A."/>
            <person name="Sharifova S."/>
            <person name="Ojaghi J."/>
            <person name="Eynullazada K."/>
            <person name="Bayramov B."/>
            <person name="Abdulazimova A."/>
            <person name="Shahmuradov I."/>
        </authorList>
    </citation>
    <scope>NUCLEOTIDE SEQUENCE [LARGE SCALE GENOMIC DNA]</scope>
    <source>
        <strain evidence="2">cv. AG2017</strain>
        <tissue evidence="1">Leaf</tissue>
    </source>
</reference>